<evidence type="ECO:0000313" key="11">
    <source>
        <dbReference type="EMBL" id="QVT79516.1"/>
    </source>
</evidence>
<feature type="transmembrane region" description="Helical" evidence="10">
    <location>
        <begin position="20"/>
        <end position="44"/>
    </location>
</feature>
<organism evidence="11 12">
    <name type="scientific">Nocardioides aquaticus</name>
    <dbReference type="NCBI Taxonomy" id="160826"/>
    <lineage>
        <taxon>Bacteria</taxon>
        <taxon>Bacillati</taxon>
        <taxon>Actinomycetota</taxon>
        <taxon>Actinomycetes</taxon>
        <taxon>Propionibacteriales</taxon>
        <taxon>Nocardioidaceae</taxon>
        <taxon>Nocardioides</taxon>
    </lineage>
</organism>
<evidence type="ECO:0000256" key="10">
    <source>
        <dbReference type="SAM" id="Phobius"/>
    </source>
</evidence>
<evidence type="ECO:0000256" key="3">
    <source>
        <dbReference type="ARBA" id="ARBA00022475"/>
    </source>
</evidence>
<evidence type="ECO:0000256" key="9">
    <source>
        <dbReference type="ARBA" id="ARBA00023136"/>
    </source>
</evidence>
<name>A0ABX8EIS5_9ACTN</name>
<evidence type="ECO:0000256" key="8">
    <source>
        <dbReference type="ARBA" id="ARBA00023032"/>
    </source>
</evidence>
<feature type="transmembrane region" description="Helical" evidence="10">
    <location>
        <begin position="158"/>
        <end position="178"/>
    </location>
</feature>
<keyword evidence="6 10" id="KW-0812">Transmembrane</keyword>
<keyword evidence="2" id="KW-0813">Transport</keyword>
<evidence type="ECO:0000256" key="1">
    <source>
        <dbReference type="ARBA" id="ARBA00004141"/>
    </source>
</evidence>
<proteinExistence type="predicted"/>
<evidence type="ECO:0000256" key="7">
    <source>
        <dbReference type="ARBA" id="ARBA00022989"/>
    </source>
</evidence>
<feature type="transmembrane region" description="Helical" evidence="10">
    <location>
        <begin position="130"/>
        <end position="152"/>
    </location>
</feature>
<keyword evidence="9 10" id="KW-0472">Membrane</keyword>
<keyword evidence="7 10" id="KW-1133">Transmembrane helix</keyword>
<dbReference type="EMBL" id="CP075371">
    <property type="protein sequence ID" value="QVT79516.1"/>
    <property type="molecule type" value="Genomic_DNA"/>
</dbReference>
<feature type="transmembrane region" description="Helical" evidence="10">
    <location>
        <begin position="199"/>
        <end position="224"/>
    </location>
</feature>
<feature type="transmembrane region" description="Helical" evidence="10">
    <location>
        <begin position="70"/>
        <end position="95"/>
    </location>
</feature>
<gene>
    <name evidence="11" type="primary">cysZ</name>
    <name evidence="11" type="ORF">ENKNEFLB_01898</name>
</gene>
<comment type="subcellular location">
    <subcellularLocation>
        <location evidence="1">Membrane</location>
        <topology evidence="1">Multi-pass membrane protein</topology>
    </subcellularLocation>
</comment>
<dbReference type="Proteomes" id="UP000679307">
    <property type="component" value="Chromosome"/>
</dbReference>
<evidence type="ECO:0000313" key="12">
    <source>
        <dbReference type="Proteomes" id="UP000679307"/>
    </source>
</evidence>
<evidence type="ECO:0000256" key="4">
    <source>
        <dbReference type="ARBA" id="ARBA00022519"/>
    </source>
</evidence>
<dbReference type="InterPro" id="IPR059112">
    <property type="entry name" value="CysZ/EI24"/>
</dbReference>
<evidence type="ECO:0000256" key="6">
    <source>
        <dbReference type="ARBA" id="ARBA00022692"/>
    </source>
</evidence>
<keyword evidence="4" id="KW-0997">Cell inner membrane</keyword>
<evidence type="ECO:0000256" key="2">
    <source>
        <dbReference type="ARBA" id="ARBA00022448"/>
    </source>
</evidence>
<dbReference type="PANTHER" id="PTHR37468:SF1">
    <property type="entry name" value="SULFATE TRANSPORTER CYSZ"/>
    <property type="match status" value="1"/>
</dbReference>
<dbReference type="Pfam" id="PF07264">
    <property type="entry name" value="EI24"/>
    <property type="match status" value="1"/>
</dbReference>
<dbReference type="InterPro" id="IPR050480">
    <property type="entry name" value="CysZ-like"/>
</dbReference>
<sequence length="254" mass="26919">MSGPAYLLRGLGLWRTRPRLMLLGVVPAALVLLVLLGAIAALLWRVDDLAAWSTPFADDWADPWRPLVRVLLAAAVVLGAVLLSTVVFTGLTLAVGDPFYERIWAAVEEQLGDAPDGDGIPWWRSVRDGLALAATGLLVAVLLLVVGLVPVVGTLTALLAGLAFGGRLLAVELLARPLEARGLDRHARKELLRRRRTTVWGFGLATQACFLVPLGAVAVMPAAVAGATMLARDLLRPAEMTLPDSRGDAPGAPR</sequence>
<keyword evidence="12" id="KW-1185">Reference proteome</keyword>
<keyword evidence="3" id="KW-1003">Cell membrane</keyword>
<dbReference type="PANTHER" id="PTHR37468">
    <property type="entry name" value="SULFATE TRANSPORTER CYSZ"/>
    <property type="match status" value="1"/>
</dbReference>
<accession>A0ABX8EIS5</accession>
<keyword evidence="8" id="KW-0764">Sulfate transport</keyword>
<keyword evidence="5" id="KW-0028">Amino-acid biosynthesis</keyword>
<dbReference type="RefSeq" id="WP_214058955.1">
    <property type="nucleotide sequence ID" value="NZ_BAAAHS010000100.1"/>
</dbReference>
<protein>
    <submittedName>
        <fullName evidence="11">Sulfate transporter CysZ</fullName>
    </submittedName>
</protein>
<evidence type="ECO:0000256" key="5">
    <source>
        <dbReference type="ARBA" id="ARBA00022605"/>
    </source>
</evidence>
<reference evidence="11 12" key="1">
    <citation type="submission" date="2021-05" db="EMBL/GenBank/DDBJ databases">
        <title>Complete genome of Nocardioides aquaticus KCTC 9944T isolated from meromictic and hypersaline Ekho Lake, Antarctica.</title>
        <authorList>
            <person name="Hwang K."/>
            <person name="Kim K.M."/>
            <person name="Choe H."/>
        </authorList>
    </citation>
    <scope>NUCLEOTIDE SEQUENCE [LARGE SCALE GENOMIC DNA]</scope>
    <source>
        <strain evidence="11 12">KCTC 9944</strain>
    </source>
</reference>